<sequence>MTHNADPNYKATMVILNDIEKKGLCHFNYEYYDEKFFLNFINFERIFSRSFSEIIRKLDDFEIKHDEVIFFAVYSMLCYINSHIKVFEKFLKIIVDFAQLKGGFDENTTLSQMLKKTCNKMQYNPKLKNAIRGLFLADFADAVVYQKYLILKDGHLLIHPNDANKKKQISIDGLYDNSLQVKAIFGAMMDWADATDKPKENKTDEIGTIVKNLMTQVNALDEKLTKIS</sequence>
<dbReference type="RefSeq" id="WP_014963304.1">
    <property type="nucleotide sequence ID" value="NC_018655.1"/>
</dbReference>
<dbReference type="KEGG" id="nkr:NKOR_05160"/>
<proteinExistence type="predicted"/>
<dbReference type="HOGENOM" id="CLU_1217620_0_0_2"/>
<gene>
    <name evidence="1" type="ORF">NKOR_05160</name>
</gene>
<dbReference type="AlphaFoldDB" id="K0B485"/>
<dbReference type="EMBL" id="CP003842">
    <property type="protein sequence ID" value="AFS80918.1"/>
    <property type="molecule type" value="Genomic_DNA"/>
</dbReference>
<reference evidence="1 2" key="1">
    <citation type="journal article" date="2012" name="J. Bacteriol.">
        <title>Draft Genome Sequence of an Ammonia-Oxidizing Archaeon, "Candidatus Nitrosopumilus koreensis" AR1, from Marine Sediment.</title>
        <authorList>
            <person name="Park S.J."/>
            <person name="Kim J.G."/>
            <person name="Jung M.Y."/>
            <person name="Kim S.J."/>
            <person name="Cha I.T."/>
            <person name="Kwon K."/>
            <person name="Lee J.H."/>
            <person name="Rhee S.K."/>
        </authorList>
    </citation>
    <scope>NUCLEOTIDE SEQUENCE [LARGE SCALE GENOMIC DNA]</scope>
    <source>
        <strain evidence="1 2">AR1</strain>
    </source>
</reference>
<dbReference type="PATRIC" id="fig|1229908.8.peg.1123"/>
<keyword evidence="2" id="KW-1185">Reference proteome</keyword>
<organism evidence="1 2">
    <name type="scientific">Candidatus Nitrosopumilus koreensis AR1</name>
    <dbReference type="NCBI Taxonomy" id="1229908"/>
    <lineage>
        <taxon>Archaea</taxon>
        <taxon>Nitrososphaerota</taxon>
        <taxon>Nitrososphaeria</taxon>
        <taxon>Nitrosopumilales</taxon>
        <taxon>Nitrosopumilaceae</taxon>
        <taxon>Nitrosopumilus</taxon>
    </lineage>
</organism>
<protein>
    <submittedName>
        <fullName evidence="1">Uncharacterized protein</fullName>
    </submittedName>
</protein>
<dbReference type="GeneID" id="13725068"/>
<evidence type="ECO:0000313" key="2">
    <source>
        <dbReference type="Proteomes" id="UP000006101"/>
    </source>
</evidence>
<evidence type="ECO:0000313" key="1">
    <source>
        <dbReference type="EMBL" id="AFS80918.1"/>
    </source>
</evidence>
<name>K0B485_9ARCH</name>
<dbReference type="Proteomes" id="UP000006101">
    <property type="component" value="Chromosome"/>
</dbReference>
<accession>K0B485</accession>